<dbReference type="Proteomes" id="UP001430065">
    <property type="component" value="Unassembled WGS sequence"/>
</dbReference>
<evidence type="ECO:0000313" key="2">
    <source>
        <dbReference type="Proteomes" id="UP001430065"/>
    </source>
</evidence>
<dbReference type="EMBL" id="JADIKC010000005">
    <property type="protein sequence ID" value="MBM7121848.1"/>
    <property type="molecule type" value="Genomic_DNA"/>
</dbReference>
<name>A0ABS2JS98_9GAMM</name>
<accession>A0ABS2JS98</accession>
<reference evidence="1 2" key="1">
    <citation type="submission" date="2020-10" db="EMBL/GenBank/DDBJ databases">
        <title>Phylogeny of dyella-like bacteria.</title>
        <authorList>
            <person name="Fu J."/>
        </authorList>
    </citation>
    <scope>NUCLEOTIDE SEQUENCE [LARGE SCALE GENOMIC DNA]</scope>
    <source>
        <strain evidence="1 2">THG-B117</strain>
    </source>
</reference>
<dbReference type="RefSeq" id="WP_204636307.1">
    <property type="nucleotide sequence ID" value="NZ_JADIKC010000005.1"/>
</dbReference>
<evidence type="ECO:0000313" key="1">
    <source>
        <dbReference type="EMBL" id="MBM7121848.1"/>
    </source>
</evidence>
<organism evidence="1 2">
    <name type="scientific">Dyella kyungheensis</name>
    <dbReference type="NCBI Taxonomy" id="1242174"/>
    <lineage>
        <taxon>Bacteria</taxon>
        <taxon>Pseudomonadati</taxon>
        <taxon>Pseudomonadota</taxon>
        <taxon>Gammaproteobacteria</taxon>
        <taxon>Lysobacterales</taxon>
        <taxon>Rhodanobacteraceae</taxon>
        <taxon>Dyella</taxon>
    </lineage>
</organism>
<keyword evidence="2" id="KW-1185">Reference proteome</keyword>
<protein>
    <submittedName>
        <fullName evidence="1">Uncharacterized protein</fullName>
    </submittedName>
</protein>
<proteinExistence type="predicted"/>
<sequence>MGRTKKKSPCQLSPFSELDNHLSVLESQGAPADDVWQAFECLPVVPSPLDSAADRQCWWQHLYATLERHGLGVAHGAPTA</sequence>
<comment type="caution">
    <text evidence="1">The sequence shown here is derived from an EMBL/GenBank/DDBJ whole genome shotgun (WGS) entry which is preliminary data.</text>
</comment>
<gene>
    <name evidence="1" type="ORF">ISP20_11850</name>
</gene>